<dbReference type="CDD" id="cd01949">
    <property type="entry name" value="GGDEF"/>
    <property type="match status" value="1"/>
</dbReference>
<dbReference type="GO" id="GO:0004383">
    <property type="term" value="F:guanylate cyclase activity"/>
    <property type="evidence" value="ECO:0007669"/>
    <property type="project" value="UniProtKB-EC"/>
</dbReference>
<dbReference type="SUPFAM" id="SSF55073">
    <property type="entry name" value="Nucleotide cyclase"/>
    <property type="match status" value="1"/>
</dbReference>
<dbReference type="Gene3D" id="3.30.70.270">
    <property type="match status" value="1"/>
</dbReference>
<accession>A0A1X6YDC2</accession>
<sequence length="339" mass="36592">MDTGDLGALLETLCPMFVLVDETGRILRVGPTLQKLRPDQQMAGKSFVDVFKLVRPRAVKSVSALMSLAGAKLHLKLHDTPSTALKGLIAPLPQGKGAVINLSFGISILDAVRDYALTSADFSGTDLAIELLYLVEAKSAAMEASRSLNLRLQGAMLAAEEQALTDMLTGLKNRRAMDVFLGHLISGSTPFALMHLDLDYFKSVNDRFGHAAGDYVLQQAAQIMIEETRSDDTVARIGGDEFVIIFRGLIDEKVLSAVAGRLIERLKKPMEFESNTCRISASIGTALSTQFVSLKAAEILHAADLALYEAKRKGRSRHALYSALAELGQEGTTTGTPSE</sequence>
<dbReference type="PANTHER" id="PTHR46663:SF4">
    <property type="entry name" value="DIGUANYLATE CYCLASE DGCT-RELATED"/>
    <property type="match status" value="1"/>
</dbReference>
<evidence type="ECO:0000256" key="2">
    <source>
        <dbReference type="ARBA" id="ARBA00022741"/>
    </source>
</evidence>
<dbReference type="AlphaFoldDB" id="A0A1X6YDC2"/>
<evidence type="ECO:0000259" key="4">
    <source>
        <dbReference type="PROSITE" id="PS50887"/>
    </source>
</evidence>
<organism evidence="5 6">
    <name type="scientific">Ruegeria meonggei</name>
    <dbReference type="NCBI Taxonomy" id="1446476"/>
    <lineage>
        <taxon>Bacteria</taxon>
        <taxon>Pseudomonadati</taxon>
        <taxon>Pseudomonadota</taxon>
        <taxon>Alphaproteobacteria</taxon>
        <taxon>Rhodobacterales</taxon>
        <taxon>Roseobacteraceae</taxon>
        <taxon>Ruegeria</taxon>
    </lineage>
</organism>
<name>A0A1X6YDC2_9RHOB</name>
<dbReference type="Proteomes" id="UP000193778">
    <property type="component" value="Unassembled WGS sequence"/>
</dbReference>
<dbReference type="SMART" id="SM00267">
    <property type="entry name" value="GGDEF"/>
    <property type="match status" value="1"/>
</dbReference>
<proteinExistence type="predicted"/>
<dbReference type="PANTHER" id="PTHR46663">
    <property type="entry name" value="DIGUANYLATE CYCLASE DGCT-RELATED"/>
    <property type="match status" value="1"/>
</dbReference>
<reference evidence="6" key="1">
    <citation type="submission" date="2017-03" db="EMBL/GenBank/DDBJ databases">
        <authorList>
            <person name="Rodrigo-Torres L."/>
            <person name="Arahal R.D."/>
            <person name="Lucena T."/>
        </authorList>
    </citation>
    <scope>NUCLEOTIDE SEQUENCE [LARGE SCALE GENOMIC DNA]</scope>
    <source>
        <strain evidence="6">CECT 8411</strain>
    </source>
</reference>
<keyword evidence="6" id="KW-1185">Reference proteome</keyword>
<dbReference type="InterPro" id="IPR052163">
    <property type="entry name" value="DGC-Regulatory_Protein"/>
</dbReference>
<feature type="domain" description="GGDEF" evidence="4">
    <location>
        <begin position="189"/>
        <end position="323"/>
    </location>
</feature>
<dbReference type="NCBIfam" id="TIGR00254">
    <property type="entry name" value="GGDEF"/>
    <property type="match status" value="1"/>
</dbReference>
<dbReference type="InterPro" id="IPR042463">
    <property type="entry name" value="HNOB_dom_associated_sf"/>
</dbReference>
<dbReference type="EC" id="4.6.1.2" evidence="1"/>
<keyword evidence="3" id="KW-0141">cGMP biosynthesis</keyword>
<keyword evidence="5" id="KW-0378">Hydrolase</keyword>
<evidence type="ECO:0000313" key="6">
    <source>
        <dbReference type="Proteomes" id="UP000193778"/>
    </source>
</evidence>
<dbReference type="GO" id="GO:0000166">
    <property type="term" value="F:nucleotide binding"/>
    <property type="evidence" value="ECO:0007669"/>
    <property type="project" value="UniProtKB-KW"/>
</dbReference>
<dbReference type="InterPro" id="IPR000160">
    <property type="entry name" value="GGDEF_dom"/>
</dbReference>
<dbReference type="Pfam" id="PF00990">
    <property type="entry name" value="GGDEF"/>
    <property type="match status" value="1"/>
</dbReference>
<evidence type="ECO:0000256" key="1">
    <source>
        <dbReference type="ARBA" id="ARBA00012202"/>
    </source>
</evidence>
<dbReference type="InterPro" id="IPR011645">
    <property type="entry name" value="HNOB_dom_associated"/>
</dbReference>
<evidence type="ECO:0000256" key="3">
    <source>
        <dbReference type="ARBA" id="ARBA00023293"/>
    </source>
</evidence>
<dbReference type="Gene3D" id="3.30.450.260">
    <property type="entry name" value="Haem NO binding associated domain"/>
    <property type="match status" value="1"/>
</dbReference>
<dbReference type="InterPro" id="IPR029787">
    <property type="entry name" value="Nucleotide_cyclase"/>
</dbReference>
<evidence type="ECO:0000313" key="5">
    <source>
        <dbReference type="EMBL" id="SLN17957.1"/>
    </source>
</evidence>
<dbReference type="EMBL" id="FWFP01000002">
    <property type="protein sequence ID" value="SLN17957.1"/>
    <property type="molecule type" value="Genomic_DNA"/>
</dbReference>
<dbReference type="PROSITE" id="PS50887">
    <property type="entry name" value="GGDEF"/>
    <property type="match status" value="1"/>
</dbReference>
<dbReference type="GO" id="GO:0016787">
    <property type="term" value="F:hydrolase activity"/>
    <property type="evidence" value="ECO:0007669"/>
    <property type="project" value="UniProtKB-KW"/>
</dbReference>
<gene>
    <name evidence="5" type="primary">gmr</name>
    <name evidence="5" type="ORF">RUM8411_00551</name>
</gene>
<protein>
    <recommendedName>
        <fullName evidence="1">guanylate cyclase</fullName>
        <ecNumber evidence="1">4.6.1.2</ecNumber>
    </recommendedName>
</protein>
<dbReference type="InterPro" id="IPR043128">
    <property type="entry name" value="Rev_trsase/Diguanyl_cyclase"/>
</dbReference>
<keyword evidence="2" id="KW-0547">Nucleotide-binding</keyword>
<dbReference type="Pfam" id="PF07701">
    <property type="entry name" value="HNOBA"/>
    <property type="match status" value="1"/>
</dbReference>